<gene>
    <name evidence="2" type="ORF">A4H97_06800</name>
</gene>
<proteinExistence type="predicted"/>
<dbReference type="RefSeq" id="WP_081201213.1">
    <property type="nucleotide sequence ID" value="NZ_FOCZ01000002.1"/>
</dbReference>
<organism evidence="2 3">
    <name type="scientific">Niastella yeongjuensis</name>
    <dbReference type="NCBI Taxonomy" id="354355"/>
    <lineage>
        <taxon>Bacteria</taxon>
        <taxon>Pseudomonadati</taxon>
        <taxon>Bacteroidota</taxon>
        <taxon>Chitinophagia</taxon>
        <taxon>Chitinophagales</taxon>
        <taxon>Chitinophagaceae</taxon>
        <taxon>Niastella</taxon>
    </lineage>
</organism>
<feature type="transmembrane region" description="Helical" evidence="1">
    <location>
        <begin position="165"/>
        <end position="188"/>
    </location>
</feature>
<evidence type="ECO:0000313" key="2">
    <source>
        <dbReference type="EMBL" id="OQP47208.1"/>
    </source>
</evidence>
<keyword evidence="1" id="KW-0812">Transmembrane</keyword>
<feature type="transmembrane region" description="Helical" evidence="1">
    <location>
        <begin position="226"/>
        <end position="244"/>
    </location>
</feature>
<dbReference type="OrthoDB" id="671850at2"/>
<accession>A0A1V9EM36</accession>
<evidence type="ECO:0000313" key="3">
    <source>
        <dbReference type="Proteomes" id="UP000192610"/>
    </source>
</evidence>
<keyword evidence="3" id="KW-1185">Reference proteome</keyword>
<sequence>MENTDKILIYDDDCPLCAVYTSAFVKSGLLTTEGRKSFTAVSPELLHTINWQRSVNEIPLLDPGTKQVWYGIDALLEILGQKCALIKTIGRVKPINWFLKKLYSFISYNRKVIVAVKTSPLKVDCTPSFNLFYRLLFLVTFLVVNTLMILPVHQHLLTQLPGYSLSLIQLLGLHASMVALNCIVALFLPKQTAFDYLGQVNMLTLVTNLLLIPLVLTDAYIQPGNWVNYGYLILVSIVVFHEYFRRMTFANMLDRYQLVLSINLACIMGLCICLFIPFN</sequence>
<dbReference type="EMBL" id="LVXG01000023">
    <property type="protein sequence ID" value="OQP47208.1"/>
    <property type="molecule type" value="Genomic_DNA"/>
</dbReference>
<feature type="transmembrane region" description="Helical" evidence="1">
    <location>
        <begin position="256"/>
        <end position="278"/>
    </location>
</feature>
<protein>
    <recommendedName>
        <fullName evidence="4">DUF393 domain-containing protein</fullName>
    </recommendedName>
</protein>
<feature type="transmembrane region" description="Helical" evidence="1">
    <location>
        <begin position="131"/>
        <end position="153"/>
    </location>
</feature>
<reference evidence="3" key="1">
    <citation type="submission" date="2016-04" db="EMBL/GenBank/DDBJ databases">
        <authorList>
            <person name="Chen L."/>
            <person name="Zhuang W."/>
            <person name="Wang G."/>
        </authorList>
    </citation>
    <scope>NUCLEOTIDE SEQUENCE [LARGE SCALE GENOMIC DNA]</scope>
    <source>
        <strain evidence="3">17621</strain>
    </source>
</reference>
<comment type="caution">
    <text evidence="2">The sequence shown here is derived from an EMBL/GenBank/DDBJ whole genome shotgun (WGS) entry which is preliminary data.</text>
</comment>
<keyword evidence="1" id="KW-0472">Membrane</keyword>
<name>A0A1V9EM36_9BACT</name>
<evidence type="ECO:0000256" key="1">
    <source>
        <dbReference type="SAM" id="Phobius"/>
    </source>
</evidence>
<dbReference type="AlphaFoldDB" id="A0A1V9EM36"/>
<dbReference type="STRING" id="354355.SAMN05660816_01386"/>
<dbReference type="Proteomes" id="UP000192610">
    <property type="component" value="Unassembled WGS sequence"/>
</dbReference>
<keyword evidence="1" id="KW-1133">Transmembrane helix</keyword>
<feature type="transmembrane region" description="Helical" evidence="1">
    <location>
        <begin position="200"/>
        <end position="220"/>
    </location>
</feature>
<evidence type="ECO:0008006" key="4">
    <source>
        <dbReference type="Google" id="ProtNLM"/>
    </source>
</evidence>